<name>A0A0A3IHI7_9BACL</name>
<feature type="domain" description="Activator of Hsp90 ATPase homologue 1/2-like C-terminal" evidence="2">
    <location>
        <begin position="17"/>
        <end position="161"/>
    </location>
</feature>
<evidence type="ECO:0000256" key="1">
    <source>
        <dbReference type="ARBA" id="ARBA00006817"/>
    </source>
</evidence>
<dbReference type="eggNOG" id="COG3832">
    <property type="taxonomic scope" value="Bacteria"/>
</dbReference>
<dbReference type="AlphaFoldDB" id="A0A0A3IHI7"/>
<proteinExistence type="inferred from homology"/>
<evidence type="ECO:0000313" key="4">
    <source>
        <dbReference type="Proteomes" id="UP000030408"/>
    </source>
</evidence>
<dbReference type="Gene3D" id="3.30.530.20">
    <property type="match status" value="1"/>
</dbReference>
<accession>A0A0A3IHI7</accession>
<comment type="similarity">
    <text evidence="1">Belongs to the AHA1 family.</text>
</comment>
<sequence>MISTVDGNVIVFEREFDASKALLFQAFSEEQHLKNWWGPRGWILSHCHIDFRVDGIWHYCMKCVDENLGDFYGFESWGKGVYQEIVQDERIVYIDYFSDADGNEVEGMPSTLSTLIFQEIDGKTKLINRAEYHSAEALKTVLDMGMEQGIIETWNRLGEYISSIK</sequence>
<gene>
    <name evidence="3" type="ORF">CD33_20075</name>
</gene>
<dbReference type="InterPro" id="IPR013538">
    <property type="entry name" value="ASHA1/2-like_C"/>
</dbReference>
<comment type="caution">
    <text evidence="3">The sequence shown here is derived from an EMBL/GenBank/DDBJ whole genome shotgun (WGS) entry which is preliminary data.</text>
</comment>
<evidence type="ECO:0000259" key="2">
    <source>
        <dbReference type="Pfam" id="PF08327"/>
    </source>
</evidence>
<dbReference type="SUPFAM" id="SSF55961">
    <property type="entry name" value="Bet v1-like"/>
    <property type="match status" value="1"/>
</dbReference>
<keyword evidence="4" id="KW-1185">Reference proteome</keyword>
<dbReference type="EMBL" id="JPVO01000055">
    <property type="protein sequence ID" value="KGR74277.1"/>
    <property type="molecule type" value="Genomic_DNA"/>
</dbReference>
<dbReference type="OrthoDB" id="118413at2"/>
<protein>
    <submittedName>
        <fullName evidence="3">ATPase</fullName>
    </submittedName>
</protein>
<evidence type="ECO:0000313" key="3">
    <source>
        <dbReference type="EMBL" id="KGR74277.1"/>
    </source>
</evidence>
<dbReference type="RefSeq" id="WP_036203994.1">
    <property type="nucleotide sequence ID" value="NZ_AVCY01000001.1"/>
</dbReference>
<dbReference type="STRING" id="1384057.CD33_20075"/>
<organism evidence="3 4">
    <name type="scientific">Ureibacillus sinduriensis BLB-1 = JCM 15800</name>
    <dbReference type="NCBI Taxonomy" id="1384057"/>
    <lineage>
        <taxon>Bacteria</taxon>
        <taxon>Bacillati</taxon>
        <taxon>Bacillota</taxon>
        <taxon>Bacilli</taxon>
        <taxon>Bacillales</taxon>
        <taxon>Caryophanaceae</taxon>
        <taxon>Ureibacillus</taxon>
    </lineage>
</organism>
<dbReference type="InterPro" id="IPR023393">
    <property type="entry name" value="START-like_dom_sf"/>
</dbReference>
<dbReference type="Pfam" id="PF08327">
    <property type="entry name" value="AHSA1"/>
    <property type="match status" value="1"/>
</dbReference>
<dbReference type="Proteomes" id="UP000030408">
    <property type="component" value="Unassembled WGS sequence"/>
</dbReference>
<reference evidence="3 4" key="1">
    <citation type="submission" date="2014-02" db="EMBL/GenBank/DDBJ databases">
        <title>Draft genome sequence of Lysinibacillus sinduriensis JCM 15800.</title>
        <authorList>
            <person name="Zhang F."/>
            <person name="Wang G."/>
            <person name="Zhang L."/>
        </authorList>
    </citation>
    <scope>NUCLEOTIDE SEQUENCE [LARGE SCALE GENOMIC DNA]</scope>
    <source>
        <strain evidence="3 4">JCM 15800</strain>
    </source>
</reference>